<keyword evidence="3" id="KW-1185">Reference proteome</keyword>
<reference evidence="2" key="1">
    <citation type="journal article" date="2020" name="Stud. Mycol.">
        <title>101 Dothideomycetes genomes: a test case for predicting lifestyles and emergence of pathogens.</title>
        <authorList>
            <person name="Haridas S."/>
            <person name="Albert R."/>
            <person name="Binder M."/>
            <person name="Bloem J."/>
            <person name="Labutti K."/>
            <person name="Salamov A."/>
            <person name="Andreopoulos B."/>
            <person name="Baker S."/>
            <person name="Barry K."/>
            <person name="Bills G."/>
            <person name="Bluhm B."/>
            <person name="Cannon C."/>
            <person name="Castanera R."/>
            <person name="Culley D."/>
            <person name="Daum C."/>
            <person name="Ezra D."/>
            <person name="Gonzalez J."/>
            <person name="Henrissat B."/>
            <person name="Kuo A."/>
            <person name="Liang C."/>
            <person name="Lipzen A."/>
            <person name="Lutzoni F."/>
            <person name="Magnuson J."/>
            <person name="Mondo S."/>
            <person name="Nolan M."/>
            <person name="Ohm R."/>
            <person name="Pangilinan J."/>
            <person name="Park H.-J."/>
            <person name="Ramirez L."/>
            <person name="Alfaro M."/>
            <person name="Sun H."/>
            <person name="Tritt A."/>
            <person name="Yoshinaga Y."/>
            <person name="Zwiers L.-H."/>
            <person name="Turgeon B."/>
            <person name="Goodwin S."/>
            <person name="Spatafora J."/>
            <person name="Crous P."/>
            <person name="Grigoriev I."/>
        </authorList>
    </citation>
    <scope>NUCLEOTIDE SEQUENCE</scope>
    <source>
        <strain evidence="2">CBS 115976</strain>
    </source>
</reference>
<evidence type="ECO:0008006" key="4">
    <source>
        <dbReference type="Google" id="ProtNLM"/>
    </source>
</evidence>
<feature type="compositionally biased region" description="Basic and acidic residues" evidence="1">
    <location>
        <begin position="362"/>
        <end position="372"/>
    </location>
</feature>
<accession>A0A6A6U3J7</accession>
<dbReference type="OrthoDB" id="8864979at2759"/>
<dbReference type="AlphaFoldDB" id="A0A6A6U3J7"/>
<dbReference type="InterPro" id="IPR025204">
    <property type="entry name" value="CENP-L"/>
</dbReference>
<proteinExistence type="predicted"/>
<name>A0A6A6U3J7_9PEZI</name>
<protein>
    <recommendedName>
        <fullName evidence="4">Kinetochore complex Sim4 subunit Fta1-domain-containing protein</fullName>
    </recommendedName>
</protein>
<organism evidence="2 3">
    <name type="scientific">Microthyrium microscopicum</name>
    <dbReference type="NCBI Taxonomy" id="703497"/>
    <lineage>
        <taxon>Eukaryota</taxon>
        <taxon>Fungi</taxon>
        <taxon>Dikarya</taxon>
        <taxon>Ascomycota</taxon>
        <taxon>Pezizomycotina</taxon>
        <taxon>Dothideomycetes</taxon>
        <taxon>Dothideomycetes incertae sedis</taxon>
        <taxon>Microthyriales</taxon>
        <taxon>Microthyriaceae</taxon>
        <taxon>Microthyrium</taxon>
    </lineage>
</organism>
<sequence length="372" mass="40099">MAPRNTRESEPYPLYGTTFHVFRVSPLYNGNAPILDSLAIHARRFRDIVKGDTLRGFQIAAEIENSTSAPSSSTGAFKNCTWDLLGDEEAWTRAHAVDDEDEDDISMIAPIGIPEARGVHVQILYERITYSAILLGQARDKSSEPGFTRLPLLLVKMPAPLREAFTTYLTTTFDTHITPMHLRASLISRALEAVLSRTATRAATNPQTAVPKAIQIQLAFPTAAPNLRGLDIGIAQDDILPFRAVGTAPTSTSDTRTPITGPFTAALAAYLQEHLALDLVSPAIQLAKVAFGGYALASEGKVRIAEASGDARTVWALILGDAAPARLAKQRERKAESARAGAGAGVGVRVGRLPTDPPPPYELHDPHRRESA</sequence>
<gene>
    <name evidence="2" type="ORF">BT63DRAFT_320981</name>
</gene>
<evidence type="ECO:0000313" key="2">
    <source>
        <dbReference type="EMBL" id="KAF2666859.1"/>
    </source>
</evidence>
<dbReference type="EMBL" id="MU004238">
    <property type="protein sequence ID" value="KAF2666859.1"/>
    <property type="molecule type" value="Genomic_DNA"/>
</dbReference>
<evidence type="ECO:0000256" key="1">
    <source>
        <dbReference type="SAM" id="MobiDB-lite"/>
    </source>
</evidence>
<dbReference type="Proteomes" id="UP000799302">
    <property type="component" value="Unassembled WGS sequence"/>
</dbReference>
<dbReference type="Pfam" id="PF13092">
    <property type="entry name" value="CENP-L"/>
    <property type="match status" value="1"/>
</dbReference>
<feature type="region of interest" description="Disordered" evidence="1">
    <location>
        <begin position="330"/>
        <end position="372"/>
    </location>
</feature>
<evidence type="ECO:0000313" key="3">
    <source>
        <dbReference type="Proteomes" id="UP000799302"/>
    </source>
</evidence>